<protein>
    <submittedName>
        <fullName evidence="2">Serogroup C1</fullName>
    </submittedName>
</protein>
<sequence>MFKISTHRGFTLIELMITVAIVGILAAIAYPSYQEHVLKSWRANAASCLLEMANRMERRYTGSSTYAAPTGDNLLDSGCAAEGNMPDRYDFAYNGTPDATSYQIDATPVTGSAQANDTCGTLTINQMGQKGSDGTASECWRR</sequence>
<evidence type="ECO:0000256" key="1">
    <source>
        <dbReference type="SAM" id="Phobius"/>
    </source>
</evidence>
<dbReference type="Proteomes" id="UP001432180">
    <property type="component" value="Chromosome"/>
</dbReference>
<dbReference type="Pfam" id="PF07963">
    <property type="entry name" value="N_methyl"/>
    <property type="match status" value="1"/>
</dbReference>
<dbReference type="EMBL" id="CP121472">
    <property type="protein sequence ID" value="WPL19266.1"/>
    <property type="molecule type" value="Genomic_DNA"/>
</dbReference>
<dbReference type="PROSITE" id="PS00409">
    <property type="entry name" value="PROKAR_NTER_METHYL"/>
    <property type="match status" value="1"/>
</dbReference>
<keyword evidence="1" id="KW-0812">Transmembrane</keyword>
<keyword evidence="1" id="KW-0472">Membrane</keyword>
<dbReference type="RefSeq" id="WP_328985020.1">
    <property type="nucleotide sequence ID" value="NZ_CP121472.1"/>
</dbReference>
<dbReference type="Gene3D" id="3.30.700.10">
    <property type="entry name" value="Glycoprotein, Type 4 Pilin"/>
    <property type="match status" value="1"/>
</dbReference>
<keyword evidence="3" id="KW-1185">Reference proteome</keyword>
<gene>
    <name evidence="2" type="primary">fimA</name>
    <name evidence="2" type="ORF">Thiowin_04378</name>
</gene>
<organism evidence="2 3">
    <name type="scientific">Thiorhodovibrio winogradskyi</name>
    <dbReference type="NCBI Taxonomy" id="77007"/>
    <lineage>
        <taxon>Bacteria</taxon>
        <taxon>Pseudomonadati</taxon>
        <taxon>Pseudomonadota</taxon>
        <taxon>Gammaproteobacteria</taxon>
        <taxon>Chromatiales</taxon>
        <taxon>Chromatiaceae</taxon>
        <taxon>Thiorhodovibrio</taxon>
    </lineage>
</organism>
<accession>A0ABZ0SE17</accession>
<reference evidence="2 3" key="1">
    <citation type="journal article" date="2023" name="Microorganisms">
        <title>Thiorhodovibrio frisius and Trv. litoralis spp. nov., Two Novel Members from a Clade of Fastidious Purple Sulfur Bacteria That Exhibit Unique Red-Shifted Light-Harvesting Capabilities.</title>
        <authorList>
            <person name="Methner A."/>
            <person name="Kuzyk S.B."/>
            <person name="Petersen J."/>
            <person name="Bauer S."/>
            <person name="Brinkmann H."/>
            <person name="Sichau K."/>
            <person name="Wanner G."/>
            <person name="Wolf J."/>
            <person name="Neumann-Schaal M."/>
            <person name="Henke P."/>
            <person name="Tank M."/>
            <person name="Sproer C."/>
            <person name="Bunk B."/>
            <person name="Overmann J."/>
        </authorList>
    </citation>
    <scope>NUCLEOTIDE SEQUENCE [LARGE SCALE GENOMIC DNA]</scope>
    <source>
        <strain evidence="2 3">DSM 6702</strain>
    </source>
</reference>
<keyword evidence="1" id="KW-1133">Transmembrane helix</keyword>
<dbReference type="InterPro" id="IPR031982">
    <property type="entry name" value="PilE-like"/>
</dbReference>
<proteinExistence type="predicted"/>
<dbReference type="SUPFAM" id="SSF54523">
    <property type="entry name" value="Pili subunits"/>
    <property type="match status" value="1"/>
</dbReference>
<dbReference type="InterPro" id="IPR045584">
    <property type="entry name" value="Pilin-like"/>
</dbReference>
<evidence type="ECO:0000313" key="2">
    <source>
        <dbReference type="EMBL" id="WPL19266.1"/>
    </source>
</evidence>
<dbReference type="Pfam" id="PF16732">
    <property type="entry name" value="ComP_DUS"/>
    <property type="match status" value="1"/>
</dbReference>
<evidence type="ECO:0000313" key="3">
    <source>
        <dbReference type="Proteomes" id="UP001432180"/>
    </source>
</evidence>
<name>A0ABZ0SE17_9GAMM</name>
<dbReference type="InterPro" id="IPR012902">
    <property type="entry name" value="N_methyl_site"/>
</dbReference>
<dbReference type="NCBIfam" id="TIGR02532">
    <property type="entry name" value="IV_pilin_GFxxxE"/>
    <property type="match status" value="1"/>
</dbReference>
<feature type="transmembrane region" description="Helical" evidence="1">
    <location>
        <begin position="12"/>
        <end position="33"/>
    </location>
</feature>